<gene>
    <name evidence="3" type="ORF">N868_11185</name>
</gene>
<name>A0A0A0BUF8_9CELL</name>
<evidence type="ECO:0000259" key="2">
    <source>
        <dbReference type="Pfam" id="PF11160"/>
    </source>
</evidence>
<dbReference type="Gene3D" id="2.30.30.1060">
    <property type="match status" value="1"/>
</dbReference>
<comment type="caution">
    <text evidence="3">The sequence shown here is derived from an EMBL/GenBank/DDBJ whole genome shotgun (WGS) entry which is preliminary data.</text>
</comment>
<protein>
    <recommendedName>
        <fullName evidence="2">Hypervirulence associated protein TUDOR domain-containing protein</fullName>
    </recommendedName>
</protein>
<organism evidence="3 4">
    <name type="scientific">Cellulomonas carbonis T26</name>
    <dbReference type="NCBI Taxonomy" id="947969"/>
    <lineage>
        <taxon>Bacteria</taxon>
        <taxon>Bacillati</taxon>
        <taxon>Actinomycetota</taxon>
        <taxon>Actinomycetes</taxon>
        <taxon>Micrococcales</taxon>
        <taxon>Cellulomonadaceae</taxon>
        <taxon>Cellulomonas</taxon>
    </lineage>
</organism>
<dbReference type="Pfam" id="PF11160">
    <property type="entry name" value="Hva1_TUDOR"/>
    <property type="match status" value="1"/>
</dbReference>
<keyword evidence="4" id="KW-1185">Reference proteome</keyword>
<evidence type="ECO:0000313" key="3">
    <source>
        <dbReference type="EMBL" id="KGM11312.1"/>
    </source>
</evidence>
<dbReference type="Proteomes" id="UP000029839">
    <property type="component" value="Unassembled WGS sequence"/>
</dbReference>
<sequence length="67" mass="7657">MPMRKGQKVTWNTSQGTTHGHTVERRTERFQFEGQTFDASSDEPYWIVESEKTGARAAHKESSLDEA</sequence>
<evidence type="ECO:0000313" key="4">
    <source>
        <dbReference type="Proteomes" id="UP000029839"/>
    </source>
</evidence>
<accession>A0A0A0BUF8</accession>
<feature type="compositionally biased region" description="Polar residues" evidence="1">
    <location>
        <begin position="9"/>
        <end position="20"/>
    </location>
</feature>
<reference evidence="3 4" key="2">
    <citation type="journal article" date="2015" name="Stand. Genomic Sci.">
        <title>Draft genome sequence of Cellulomonas carbonis T26(T) and comparative analysis of six Cellulomonas genomes.</title>
        <authorList>
            <person name="Zhuang W."/>
            <person name="Zhang S."/>
            <person name="Xia X."/>
            <person name="Wang G."/>
        </authorList>
    </citation>
    <scope>NUCLEOTIDE SEQUENCE [LARGE SCALE GENOMIC DNA]</scope>
    <source>
        <strain evidence="3 4">T26</strain>
    </source>
</reference>
<proteinExistence type="predicted"/>
<reference evidence="3 4" key="1">
    <citation type="submission" date="2013-08" db="EMBL/GenBank/DDBJ databases">
        <title>Genome sequencing of Cellulomonas carbonis T26.</title>
        <authorList>
            <person name="Chen F."/>
            <person name="Li Y."/>
            <person name="Wang G."/>
        </authorList>
    </citation>
    <scope>NUCLEOTIDE SEQUENCE [LARGE SCALE GENOMIC DNA]</scope>
    <source>
        <strain evidence="3 4">T26</strain>
    </source>
</reference>
<dbReference type="EMBL" id="AXCY01000025">
    <property type="protein sequence ID" value="KGM11312.1"/>
    <property type="molecule type" value="Genomic_DNA"/>
</dbReference>
<dbReference type="AlphaFoldDB" id="A0A0A0BUF8"/>
<evidence type="ECO:0000256" key="1">
    <source>
        <dbReference type="SAM" id="MobiDB-lite"/>
    </source>
</evidence>
<feature type="region of interest" description="Disordered" evidence="1">
    <location>
        <begin position="1"/>
        <end position="22"/>
    </location>
</feature>
<dbReference type="InterPro" id="IPR021331">
    <property type="entry name" value="Hva1_TUDOR"/>
</dbReference>
<feature type="domain" description="Hypervirulence associated protein TUDOR" evidence="2">
    <location>
        <begin position="6"/>
        <end position="64"/>
    </location>
</feature>